<dbReference type="EMBL" id="BKCJ010395544">
    <property type="protein sequence ID" value="GFA26850.1"/>
    <property type="molecule type" value="Genomic_DNA"/>
</dbReference>
<comment type="caution">
    <text evidence="2">The sequence shown here is derived from an EMBL/GenBank/DDBJ whole genome shotgun (WGS) entry which is preliminary data.</text>
</comment>
<proteinExistence type="predicted"/>
<evidence type="ECO:0000313" key="2">
    <source>
        <dbReference type="EMBL" id="GFA26850.1"/>
    </source>
</evidence>
<dbReference type="AlphaFoldDB" id="A0A699JC26"/>
<protein>
    <submittedName>
        <fullName evidence="2">Uncharacterized protein</fullName>
    </submittedName>
</protein>
<accession>A0A699JC26</accession>
<gene>
    <name evidence="2" type="ORF">Tci_598822</name>
</gene>
<feature type="region of interest" description="Disordered" evidence="1">
    <location>
        <begin position="1"/>
        <end position="30"/>
    </location>
</feature>
<reference evidence="2" key="1">
    <citation type="journal article" date="2019" name="Sci. Rep.">
        <title>Draft genome of Tanacetum cinerariifolium, the natural source of mosquito coil.</title>
        <authorList>
            <person name="Yamashiro T."/>
            <person name="Shiraishi A."/>
            <person name="Satake H."/>
            <person name="Nakayama K."/>
        </authorList>
    </citation>
    <scope>NUCLEOTIDE SEQUENCE</scope>
</reference>
<sequence>QRSKNKYAGDKNNDVGGKIGMEKASRGSRIKNKKLFLERYEHSRIDHMLPSSEQDPFSS</sequence>
<evidence type="ECO:0000256" key="1">
    <source>
        <dbReference type="SAM" id="MobiDB-lite"/>
    </source>
</evidence>
<organism evidence="2">
    <name type="scientific">Tanacetum cinerariifolium</name>
    <name type="common">Dalmatian daisy</name>
    <name type="synonym">Chrysanthemum cinerariifolium</name>
    <dbReference type="NCBI Taxonomy" id="118510"/>
    <lineage>
        <taxon>Eukaryota</taxon>
        <taxon>Viridiplantae</taxon>
        <taxon>Streptophyta</taxon>
        <taxon>Embryophyta</taxon>
        <taxon>Tracheophyta</taxon>
        <taxon>Spermatophyta</taxon>
        <taxon>Magnoliopsida</taxon>
        <taxon>eudicotyledons</taxon>
        <taxon>Gunneridae</taxon>
        <taxon>Pentapetalae</taxon>
        <taxon>asterids</taxon>
        <taxon>campanulids</taxon>
        <taxon>Asterales</taxon>
        <taxon>Asteraceae</taxon>
        <taxon>Asteroideae</taxon>
        <taxon>Anthemideae</taxon>
        <taxon>Anthemidinae</taxon>
        <taxon>Tanacetum</taxon>
    </lineage>
</organism>
<name>A0A699JC26_TANCI</name>
<feature type="non-terminal residue" evidence="2">
    <location>
        <position position="1"/>
    </location>
</feature>